<dbReference type="GO" id="GO:0051707">
    <property type="term" value="P:response to other organism"/>
    <property type="evidence" value="ECO:0007669"/>
    <property type="project" value="UniProtKB-ARBA"/>
</dbReference>
<dbReference type="Pfam" id="PF00931">
    <property type="entry name" value="NB-ARC"/>
    <property type="match status" value="1"/>
</dbReference>
<evidence type="ECO:0000256" key="1">
    <source>
        <dbReference type="ARBA" id="ARBA00022614"/>
    </source>
</evidence>
<evidence type="ECO:0000313" key="11">
    <source>
        <dbReference type="Proteomes" id="UP000321947"/>
    </source>
</evidence>
<organism evidence="10 11">
    <name type="scientific">Cucumis melo var. makuwa</name>
    <name type="common">Oriental melon</name>
    <dbReference type="NCBI Taxonomy" id="1194695"/>
    <lineage>
        <taxon>Eukaryota</taxon>
        <taxon>Viridiplantae</taxon>
        <taxon>Streptophyta</taxon>
        <taxon>Embryophyta</taxon>
        <taxon>Tracheophyta</taxon>
        <taxon>Spermatophyta</taxon>
        <taxon>Magnoliopsida</taxon>
        <taxon>eudicotyledons</taxon>
        <taxon>Gunneridae</taxon>
        <taxon>Pentapetalae</taxon>
        <taxon>rosids</taxon>
        <taxon>fabids</taxon>
        <taxon>Cucurbitales</taxon>
        <taxon>Cucurbitaceae</taxon>
        <taxon>Benincaseae</taxon>
        <taxon>Cucumis</taxon>
    </lineage>
</organism>
<dbReference type="Pfam" id="PF23559">
    <property type="entry name" value="WHD_DRP"/>
    <property type="match status" value="1"/>
</dbReference>
<dbReference type="Pfam" id="PF18052">
    <property type="entry name" value="Rx_N"/>
    <property type="match status" value="1"/>
</dbReference>
<dbReference type="GO" id="GO:0005524">
    <property type="term" value="F:ATP binding"/>
    <property type="evidence" value="ECO:0007669"/>
    <property type="project" value="UniProtKB-KW"/>
</dbReference>
<dbReference type="GO" id="GO:0043531">
    <property type="term" value="F:ADP binding"/>
    <property type="evidence" value="ECO:0007669"/>
    <property type="project" value="InterPro"/>
</dbReference>
<dbReference type="InterPro" id="IPR041118">
    <property type="entry name" value="Rx_N"/>
</dbReference>
<dbReference type="Gene3D" id="1.20.5.4130">
    <property type="match status" value="1"/>
</dbReference>
<sequence>MSFESSSSKYPYQTTKDLTQYFSSMAESILFTLAANIATKLGSFPLQELGLLWTGFHEELDKLKDTLSAIQSVLLDAEQKQYNSYAVKEWVSRLKDAFYDIDDLMDEFSYESFKRQVMTKHRSNTTKQVRIFFSESNQIVFRLKMGHKIKRIREKLDTIAKDKAQFNLSENTREIRNDETAKRPETCSFLLEGEVIGRDDDKKGIVHFLLDTNITKENVAVVAIIGMGGLGKTALAQSIYNDMKENKHFDLTMWVCISEEFDVKLIVENIIESLTKKRPESNLQLETLQSMLREKIDGKKYLLVMDDVWNENRTKWISLKAFLMGGAKGSRILITTRTHQVAHTSDTVLSHDLSELDKDNSWELFRKMAFSNESEVLENSKLVLIGKEIVAKLKGNPLAIRVIGSYLYSKRSEKDWLSFKDNELGKIIHQENEIQSILKISFNHLSSSLKQCFTYCALFPKEIQKDDLIKQWMAQGFLQPQNKKTIEDVGDDYFIELMGRSFFQDIRKNKWGEIKEFKMHDIIHDLACSVVENDCVLAHDTKSIDKRTRLVSIATYISKTRWEVVKESLIEAKNLRTLNYAIDNYFGDEIQIDLSNHLRLRTLNLEFRDYLDIPKCIGKMKHLRYINISSCRIDFLPKGVTELYHLETLIIRDCIKLRELPSDIKNLINLRHLDIKNMINIKDFRVAYFGHVWSYMPKGMGSMTTLQTMNLYVLGENKGGELSELNGLINLRGSLSIRELQFCKPIGLENAKYLEEKSGIQKLELHWKNFERKLSKIDDEDEKVLECLKPHPNLQKIYIEGYRGVKLCNWFSFGNIGSLVNIKLWNCEKLQHLPRFDQFPFLKHLHLEGLLNIEFIDNKNYVSHSLTTFFPSLEKLSIIDLPNLREWWKREFIDQTTSFPTIFHHLSELKIYHCPQLGSIPKHGPLHSLDISDISLQLFELVMEMATTNIIVGSQDSSSSATTSLSALCILDMDFEFVQLHDLFSNMTHLKSLSIIDCKNIKMSSSHDGVIWKGLGSLRTLTLWIPDLEYLPKDLQYVTTLQSLKLYNCPNLVSIEGIEHLTSLSLLEIYCCPNLTSYPQEMSHLTPPLCLRIHGCPKLRGRLPTMD</sequence>
<dbReference type="Pfam" id="PF25019">
    <property type="entry name" value="LRR_R13L1-DRL21"/>
    <property type="match status" value="1"/>
</dbReference>
<dbReference type="Proteomes" id="UP000321947">
    <property type="component" value="Unassembled WGS sequence"/>
</dbReference>
<dbReference type="SUPFAM" id="SSF52540">
    <property type="entry name" value="P-loop containing nucleoside triphosphate hydrolases"/>
    <property type="match status" value="1"/>
</dbReference>
<keyword evidence="1" id="KW-0433">Leucine-rich repeat</keyword>
<dbReference type="InterPro" id="IPR038005">
    <property type="entry name" value="RX-like_CC"/>
</dbReference>
<evidence type="ECO:0000256" key="5">
    <source>
        <dbReference type="ARBA" id="ARBA00022840"/>
    </source>
</evidence>
<reference evidence="10 11" key="1">
    <citation type="submission" date="2019-08" db="EMBL/GenBank/DDBJ databases">
        <title>Draft genome sequences of two oriental melons (Cucumis melo L. var makuwa).</title>
        <authorList>
            <person name="Kwon S.-Y."/>
        </authorList>
    </citation>
    <scope>NUCLEOTIDE SEQUENCE [LARGE SCALE GENOMIC DNA]</scope>
    <source>
        <strain evidence="11">cv. Chang Bougi</strain>
        <tissue evidence="10">Leaf</tissue>
    </source>
</reference>
<keyword evidence="4" id="KW-0611">Plant defense</keyword>
<evidence type="ECO:0000259" key="8">
    <source>
        <dbReference type="Pfam" id="PF23559"/>
    </source>
</evidence>
<proteinExistence type="predicted"/>
<name>A0A5D3CFS4_CUCMM</name>
<comment type="caution">
    <text evidence="10">The sequence shown here is derived from an EMBL/GenBank/DDBJ whole genome shotgun (WGS) entry which is preliminary data.</text>
</comment>
<dbReference type="GO" id="GO:0006952">
    <property type="term" value="P:defense response"/>
    <property type="evidence" value="ECO:0007669"/>
    <property type="project" value="UniProtKB-KW"/>
</dbReference>
<feature type="domain" description="R13L1/DRL21-like LRR repeat region" evidence="9">
    <location>
        <begin position="722"/>
        <end position="849"/>
    </location>
</feature>
<dbReference type="InterPro" id="IPR036388">
    <property type="entry name" value="WH-like_DNA-bd_sf"/>
</dbReference>
<evidence type="ECO:0000259" key="6">
    <source>
        <dbReference type="Pfam" id="PF00931"/>
    </source>
</evidence>
<evidence type="ECO:0000313" key="10">
    <source>
        <dbReference type="EMBL" id="TYK10210.1"/>
    </source>
</evidence>
<dbReference type="InterPro" id="IPR056789">
    <property type="entry name" value="LRR_R13L1-DRL21"/>
</dbReference>
<feature type="domain" description="Disease resistance protein winged helix" evidence="8">
    <location>
        <begin position="459"/>
        <end position="527"/>
    </location>
</feature>
<feature type="domain" description="Disease resistance N-terminal" evidence="7">
    <location>
        <begin position="39"/>
        <end position="122"/>
    </location>
</feature>
<dbReference type="FunFam" id="1.10.10.10:FF:000322">
    <property type="entry name" value="Probable disease resistance protein At1g63360"/>
    <property type="match status" value="1"/>
</dbReference>
<feature type="domain" description="NB-ARC" evidence="6">
    <location>
        <begin position="215"/>
        <end position="374"/>
    </location>
</feature>
<dbReference type="InterPro" id="IPR027417">
    <property type="entry name" value="P-loop_NTPase"/>
</dbReference>
<dbReference type="PRINTS" id="PR00364">
    <property type="entry name" value="DISEASERSIST"/>
</dbReference>
<evidence type="ECO:0000256" key="2">
    <source>
        <dbReference type="ARBA" id="ARBA00022737"/>
    </source>
</evidence>
<dbReference type="PANTHER" id="PTHR36766">
    <property type="entry name" value="PLANT BROAD-SPECTRUM MILDEW RESISTANCE PROTEIN RPW8"/>
    <property type="match status" value="1"/>
</dbReference>
<dbReference type="CDD" id="cd14798">
    <property type="entry name" value="RX-CC_like"/>
    <property type="match status" value="1"/>
</dbReference>
<dbReference type="InterPro" id="IPR002182">
    <property type="entry name" value="NB-ARC"/>
</dbReference>
<evidence type="ECO:0000256" key="3">
    <source>
        <dbReference type="ARBA" id="ARBA00022741"/>
    </source>
</evidence>
<gene>
    <name evidence="10" type="ORF">E5676_scaffold16G003560</name>
</gene>
<dbReference type="InterPro" id="IPR042197">
    <property type="entry name" value="Apaf_helical"/>
</dbReference>
<dbReference type="InterPro" id="IPR058922">
    <property type="entry name" value="WHD_DRP"/>
</dbReference>
<dbReference type="Gene3D" id="1.10.10.10">
    <property type="entry name" value="Winged helix-like DNA-binding domain superfamily/Winged helix DNA-binding domain"/>
    <property type="match status" value="1"/>
</dbReference>
<dbReference type="PANTHER" id="PTHR36766:SF40">
    <property type="entry name" value="DISEASE RESISTANCE PROTEIN RGA3"/>
    <property type="match status" value="1"/>
</dbReference>
<accession>A0A5D3CFS4</accession>
<dbReference type="EMBL" id="SSTD01011206">
    <property type="protein sequence ID" value="TYK10210.1"/>
    <property type="molecule type" value="Genomic_DNA"/>
</dbReference>
<dbReference type="FunFam" id="3.40.50.300:FF:001091">
    <property type="entry name" value="Probable disease resistance protein At1g61300"/>
    <property type="match status" value="1"/>
</dbReference>
<dbReference type="AlphaFoldDB" id="A0A5D3CFS4"/>
<evidence type="ECO:0000259" key="7">
    <source>
        <dbReference type="Pfam" id="PF18052"/>
    </source>
</evidence>
<dbReference type="Gene3D" id="3.80.10.10">
    <property type="entry name" value="Ribonuclease Inhibitor"/>
    <property type="match status" value="2"/>
</dbReference>
<dbReference type="SUPFAM" id="SSF52058">
    <property type="entry name" value="L domain-like"/>
    <property type="match status" value="2"/>
</dbReference>
<evidence type="ECO:0000256" key="4">
    <source>
        <dbReference type="ARBA" id="ARBA00022821"/>
    </source>
</evidence>
<dbReference type="Gene3D" id="3.40.50.300">
    <property type="entry name" value="P-loop containing nucleotide triphosphate hydrolases"/>
    <property type="match status" value="1"/>
</dbReference>
<dbReference type="InterPro" id="IPR032675">
    <property type="entry name" value="LRR_dom_sf"/>
</dbReference>
<evidence type="ECO:0000259" key="9">
    <source>
        <dbReference type="Pfam" id="PF25019"/>
    </source>
</evidence>
<keyword evidence="2" id="KW-0677">Repeat</keyword>
<protein>
    <submittedName>
        <fullName evidence="10">Putative disease resistance protein RGA4</fullName>
    </submittedName>
</protein>
<keyword evidence="3" id="KW-0547">Nucleotide-binding</keyword>
<dbReference type="Gene3D" id="1.10.8.430">
    <property type="entry name" value="Helical domain of apoptotic protease-activating factors"/>
    <property type="match status" value="1"/>
</dbReference>
<keyword evidence="5" id="KW-0067">ATP-binding</keyword>